<reference evidence="1 2" key="1">
    <citation type="submission" date="2019-05" db="EMBL/GenBank/DDBJ databases">
        <title>Draft genome sequence of Actinomadura sp. 14C53.</title>
        <authorList>
            <person name="Saricaoglu S."/>
            <person name="Isik K."/>
        </authorList>
    </citation>
    <scope>NUCLEOTIDE SEQUENCE [LARGE SCALE GENOMIC DNA]</scope>
    <source>
        <strain evidence="1 2">14C53</strain>
    </source>
</reference>
<organism evidence="1 2">
    <name type="scientific">Actinomadura soli</name>
    <dbReference type="NCBI Taxonomy" id="2508997"/>
    <lineage>
        <taxon>Bacteria</taxon>
        <taxon>Bacillati</taxon>
        <taxon>Actinomycetota</taxon>
        <taxon>Actinomycetes</taxon>
        <taxon>Streptosporangiales</taxon>
        <taxon>Thermomonosporaceae</taxon>
        <taxon>Actinomadura</taxon>
    </lineage>
</organism>
<dbReference type="EMBL" id="VCKW01000403">
    <property type="protein sequence ID" value="TMQ89171.1"/>
    <property type="molecule type" value="Genomic_DNA"/>
</dbReference>
<proteinExistence type="predicted"/>
<protein>
    <submittedName>
        <fullName evidence="1">Uncharacterized protein</fullName>
    </submittedName>
</protein>
<dbReference type="RefSeq" id="WP_138650261.1">
    <property type="nucleotide sequence ID" value="NZ_VCKW01000403.1"/>
</dbReference>
<evidence type="ECO:0000313" key="1">
    <source>
        <dbReference type="EMBL" id="TMQ89171.1"/>
    </source>
</evidence>
<dbReference type="AlphaFoldDB" id="A0A5C4J0M5"/>
<dbReference type="Proteomes" id="UP000309174">
    <property type="component" value="Unassembled WGS sequence"/>
</dbReference>
<accession>A0A5C4J0M5</accession>
<gene>
    <name evidence="1" type="ORF">ETD83_39175</name>
</gene>
<comment type="caution">
    <text evidence="1">The sequence shown here is derived from an EMBL/GenBank/DDBJ whole genome shotgun (WGS) entry which is preliminary data.</text>
</comment>
<evidence type="ECO:0000313" key="2">
    <source>
        <dbReference type="Proteomes" id="UP000309174"/>
    </source>
</evidence>
<keyword evidence="2" id="KW-1185">Reference proteome</keyword>
<dbReference type="OrthoDB" id="4321985at2"/>
<sequence>MSPGVLAGRVVNELARWPGLRVCRAECGRGAALALGPRQIVHLPGDHEAELRLGAPAVRRLGPALNDSRQLIALSMTEPAACPDDPHAAHAAHVEIGDGADPEEWVRIRMDGDADVSLILSLASIAIAAGTGKIVGLDRAEPSCPRARRVAILGTPGESRYRRT</sequence>
<name>A0A5C4J0M5_9ACTN</name>